<protein>
    <submittedName>
        <fullName evidence="1">Uncharacterized protein</fullName>
    </submittedName>
</protein>
<proteinExistence type="predicted"/>
<accession>A0A855UE86</accession>
<organism evidence="1 2">
    <name type="scientific">Enterococcus faecalis</name>
    <name type="common">Streptococcus faecalis</name>
    <dbReference type="NCBI Taxonomy" id="1351"/>
    <lineage>
        <taxon>Bacteria</taxon>
        <taxon>Bacillati</taxon>
        <taxon>Bacillota</taxon>
        <taxon>Bacilli</taxon>
        <taxon>Lactobacillales</taxon>
        <taxon>Enterococcaceae</taxon>
        <taxon>Enterococcus</taxon>
    </lineage>
</organism>
<dbReference type="AlphaFoldDB" id="A0A855UE86"/>
<evidence type="ECO:0000313" key="1">
    <source>
        <dbReference type="EMBL" id="PTN72670.1"/>
    </source>
</evidence>
<dbReference type="Proteomes" id="UP000244140">
    <property type="component" value="Unassembled WGS sequence"/>
</dbReference>
<dbReference type="EMBL" id="PZZH01000003">
    <property type="protein sequence ID" value="PTN72670.1"/>
    <property type="molecule type" value="Genomic_DNA"/>
</dbReference>
<comment type="caution">
    <text evidence="1">The sequence shown here is derived from an EMBL/GenBank/DDBJ whole genome shotgun (WGS) entry which is preliminary data.</text>
</comment>
<sequence length="140" mass="16364">MPKNYKIITLDFQEKTVKFNPLQAWRDALQADLEAKNYTTFVPEMYFPDAPVDESIDLYTLNNKLAVLEPTKRLVMFRNMHFSIVFHQQTEDRLLLETNTLASGIDAVLLANKFQEEKKIIEKHANILLQMFLLEGNEDE</sequence>
<dbReference type="RefSeq" id="WP_010715719.1">
    <property type="nucleotide sequence ID" value="NZ_AP027138.1"/>
</dbReference>
<name>A0A855UE86_ENTFL</name>
<gene>
    <name evidence="1" type="ORF">DAI13_17065</name>
</gene>
<reference evidence="1 2" key="1">
    <citation type="submission" date="2018-04" db="EMBL/GenBank/DDBJ databases">
        <authorList>
            <person name="Van Tyne D."/>
        </authorList>
    </citation>
    <scope>NUCLEOTIDE SEQUENCE [LARGE SCALE GENOMIC DNA]</scope>
    <source>
        <strain evidence="1 2">B2535</strain>
    </source>
</reference>
<evidence type="ECO:0000313" key="2">
    <source>
        <dbReference type="Proteomes" id="UP000244140"/>
    </source>
</evidence>